<dbReference type="RefSeq" id="YP_010670015.1">
    <property type="nucleotide sequence ID" value="NC_070963.1"/>
</dbReference>
<dbReference type="GeneID" id="77946210"/>
<dbReference type="EMBL" id="MW015081">
    <property type="protein sequence ID" value="QPX48005.1"/>
    <property type="molecule type" value="Genomic_DNA"/>
</dbReference>
<accession>A0A879R3X0</accession>
<evidence type="ECO:0000313" key="2">
    <source>
        <dbReference type="EMBL" id="QPX48005.1"/>
    </source>
</evidence>
<keyword evidence="3" id="KW-1185">Reference proteome</keyword>
<evidence type="ECO:0000256" key="1">
    <source>
        <dbReference type="SAM" id="MobiDB-lite"/>
    </source>
</evidence>
<feature type="compositionally biased region" description="Basic and acidic residues" evidence="1">
    <location>
        <begin position="1"/>
        <end position="10"/>
    </location>
</feature>
<evidence type="ECO:0000313" key="3">
    <source>
        <dbReference type="Proteomes" id="UP000664915"/>
    </source>
</evidence>
<proteinExistence type="predicted"/>
<reference evidence="2" key="1">
    <citation type="submission" date="2020-09" db="EMBL/GenBank/DDBJ databases">
        <authorList>
            <person name="Zhang D."/>
            <person name="Hatherill J.R."/>
            <person name="Ramirez J.F."/>
            <person name="Edinger B."/>
            <person name="Balarin R."/>
            <person name="Sullivan A."/>
            <person name="Humpal K.M."/>
            <person name="Guseva A."/>
            <person name="Butela K.A."/>
            <person name="Garlena R.A."/>
            <person name="Russell D.A."/>
            <person name="Pope W.H."/>
            <person name="Jacobs-Sera D."/>
            <person name="Hatfull G.F."/>
        </authorList>
    </citation>
    <scope>NUCLEOTIDE SEQUENCE</scope>
</reference>
<organism evidence="2 3">
    <name type="scientific">Synechococcus phage S-SRM01</name>
    <dbReference type="NCBI Taxonomy" id="2781608"/>
    <lineage>
        <taxon>Viruses</taxon>
        <taxon>Duplodnaviria</taxon>
        <taxon>Heunggongvirae</taxon>
        <taxon>Uroviricota</taxon>
        <taxon>Caudoviricetes</taxon>
        <taxon>Pantevenvirales</taxon>
        <taxon>Kyanoviridae</taxon>
        <taxon>Serangoonvirus</taxon>
        <taxon>Serangoonvirus essarone</taxon>
    </lineage>
</organism>
<name>A0A879R3X0_9CAUD</name>
<feature type="compositionally biased region" description="Basic and acidic residues" evidence="1">
    <location>
        <begin position="341"/>
        <end position="351"/>
    </location>
</feature>
<protein>
    <submittedName>
        <fullName evidence="2">Uncharacterized protein</fullName>
    </submittedName>
</protein>
<dbReference type="Proteomes" id="UP000664915">
    <property type="component" value="Segment"/>
</dbReference>
<feature type="compositionally biased region" description="Low complexity" evidence="1">
    <location>
        <begin position="352"/>
        <end position="363"/>
    </location>
</feature>
<sequence>MAELDPEKVGRLGVDPGTGSPLSQEVRNALLKKSTIDASVFQNIENRRTQTDAQNAELSRGQEQALLGFNSTLQAIRTDIVKLGTGLSGIALLLQQDAAEDQNKIRAEQEKQRLLAERQVRIGKESDIEQKIQNAVAEPVQKLVPKVDDIFGKIGAALGILFGGWLTNQTVQAIQASEEGNTKLFNDIRFNILKNIGIAVGGLFAIRAGFSLITRTIGSIASGLTKLFIAKPLAIAAALLPRPGGGPKPGGPKPSGPKPSGGGFLGLLGNIINGVTGVMNFLNGENVDAALAALTFVPGGGVFKLARVAAGTVYTLDQIAEALDKNFTGADPKLLAQKKKELEEAKKKEKPLTSTKPAPATLPAAPPAAQPQTPMMGEQTPSTPAPSPDMEKKFEQAWQYRNNPMARGRIEDAWSKMTPDQQQQAKTWAQTKGYDWNEMKLKDAVDMSDLKQQPSKTETAEISPAQVSMPLKEPQQVGQLPEPKPSLTMIKTSNNQSQQVIPPLTNEPLTDVPLINSANPDNFYVLYSQLNYNVVM</sequence>
<dbReference type="KEGG" id="vg:77946210"/>
<feature type="region of interest" description="Disordered" evidence="1">
    <location>
        <begin position="341"/>
        <end position="391"/>
    </location>
</feature>
<feature type="region of interest" description="Disordered" evidence="1">
    <location>
        <begin position="1"/>
        <end position="21"/>
    </location>
</feature>